<feature type="region of interest" description="Disordered" evidence="1">
    <location>
        <begin position="1"/>
        <end position="32"/>
    </location>
</feature>
<organism evidence="2 3">
    <name type="scientific">Streblomastix strix</name>
    <dbReference type="NCBI Taxonomy" id="222440"/>
    <lineage>
        <taxon>Eukaryota</taxon>
        <taxon>Metamonada</taxon>
        <taxon>Preaxostyla</taxon>
        <taxon>Oxymonadida</taxon>
        <taxon>Streblomastigidae</taxon>
        <taxon>Streblomastix</taxon>
    </lineage>
</organism>
<name>A0A5J4VYN8_9EUKA</name>
<dbReference type="AlphaFoldDB" id="A0A5J4VYN8"/>
<sequence>MRMEVIGKWRNDSFSKGNRKNIDEQKEIGNTTEQDEIENQNIHMNNNNEQQPFGFGINKQSSQINQLNNLSDEDAETENQMIEQFAKLGDEEEKQLYFHPLIQNDIEYEINLNEQSSSNTIMKDINTINTASKIIKPKKSQGSWTELSAGKEDEELITTPQNELSPSLPEQKNENIKSEAVTGFKMQIQQPSKDKGKDLNKEKELEREREKEIQKRAELDLQRYQQNQLQQQMEQERQNQQQLLNQQLLMRIEFEIQQQLSGGYQNQMTNYGYSPQFNSNYFFSNLNNQQQIPQYINQSPSFIPQQSMIFPPHPTQSTIQQNITPGLLQQPHITPGQAQQNGLLPQPQFMQWPQQY</sequence>
<feature type="compositionally biased region" description="Polar residues" evidence="1">
    <location>
        <begin position="158"/>
        <end position="170"/>
    </location>
</feature>
<reference evidence="2 3" key="1">
    <citation type="submission" date="2019-03" db="EMBL/GenBank/DDBJ databases">
        <title>Single cell metagenomics reveals metabolic interactions within the superorganism composed of flagellate Streblomastix strix and complex community of Bacteroidetes bacteria on its surface.</title>
        <authorList>
            <person name="Treitli S.C."/>
            <person name="Kolisko M."/>
            <person name="Husnik F."/>
            <person name="Keeling P."/>
            <person name="Hampl V."/>
        </authorList>
    </citation>
    <scope>NUCLEOTIDE SEQUENCE [LARGE SCALE GENOMIC DNA]</scope>
    <source>
        <strain evidence="2">ST1C</strain>
    </source>
</reference>
<comment type="caution">
    <text evidence="2">The sequence shown here is derived from an EMBL/GenBank/DDBJ whole genome shotgun (WGS) entry which is preliminary data.</text>
</comment>
<feature type="compositionally biased region" description="Basic and acidic residues" evidence="1">
    <location>
        <begin position="192"/>
        <end position="213"/>
    </location>
</feature>
<protein>
    <submittedName>
        <fullName evidence="2">Uncharacterized protein</fullName>
    </submittedName>
</protein>
<accession>A0A5J4VYN8</accession>
<evidence type="ECO:0000313" key="2">
    <source>
        <dbReference type="EMBL" id="KAA6387747.1"/>
    </source>
</evidence>
<dbReference type="EMBL" id="SNRW01004247">
    <property type="protein sequence ID" value="KAA6387747.1"/>
    <property type="molecule type" value="Genomic_DNA"/>
</dbReference>
<evidence type="ECO:0000313" key="3">
    <source>
        <dbReference type="Proteomes" id="UP000324800"/>
    </source>
</evidence>
<evidence type="ECO:0000256" key="1">
    <source>
        <dbReference type="SAM" id="MobiDB-lite"/>
    </source>
</evidence>
<feature type="compositionally biased region" description="Basic and acidic residues" evidence="1">
    <location>
        <begin position="1"/>
        <end position="13"/>
    </location>
</feature>
<proteinExistence type="predicted"/>
<gene>
    <name evidence="2" type="ORF">EZS28_016727</name>
</gene>
<feature type="region of interest" description="Disordered" evidence="1">
    <location>
        <begin position="137"/>
        <end position="213"/>
    </location>
</feature>
<dbReference type="Proteomes" id="UP000324800">
    <property type="component" value="Unassembled WGS sequence"/>
</dbReference>